<evidence type="ECO:0000256" key="2">
    <source>
        <dbReference type="SAM" id="Phobius"/>
    </source>
</evidence>
<feature type="compositionally biased region" description="Basic and acidic residues" evidence="1">
    <location>
        <begin position="204"/>
        <end position="220"/>
    </location>
</feature>
<keyword evidence="2" id="KW-0812">Transmembrane</keyword>
<keyword evidence="2" id="KW-0472">Membrane</keyword>
<feature type="region of interest" description="Disordered" evidence="1">
    <location>
        <begin position="194"/>
        <end position="266"/>
    </location>
</feature>
<feature type="region of interest" description="Disordered" evidence="1">
    <location>
        <begin position="1"/>
        <end position="21"/>
    </location>
</feature>
<keyword evidence="2" id="KW-1133">Transmembrane helix</keyword>
<dbReference type="Proteomes" id="UP000250275">
    <property type="component" value="Unassembled WGS sequence"/>
</dbReference>
<evidence type="ECO:0000313" key="4">
    <source>
        <dbReference type="Proteomes" id="UP000250275"/>
    </source>
</evidence>
<name>A0A310SSS1_9HYME</name>
<feature type="transmembrane region" description="Helical" evidence="2">
    <location>
        <begin position="83"/>
        <end position="104"/>
    </location>
</feature>
<protein>
    <submittedName>
        <fullName evidence="3">Uncharacterized protein</fullName>
    </submittedName>
</protein>
<reference evidence="3 4" key="1">
    <citation type="submission" date="2015-07" db="EMBL/GenBank/DDBJ databases">
        <title>The genome of Eufriesea mexicana.</title>
        <authorList>
            <person name="Pan H."/>
            <person name="Kapheim K."/>
        </authorList>
    </citation>
    <scope>NUCLEOTIDE SEQUENCE [LARGE SCALE GENOMIC DNA]</scope>
    <source>
        <strain evidence="3">0111107269</strain>
        <tissue evidence="3">Whole body</tissue>
    </source>
</reference>
<organism evidence="3 4">
    <name type="scientific">Eufriesea mexicana</name>
    <dbReference type="NCBI Taxonomy" id="516756"/>
    <lineage>
        <taxon>Eukaryota</taxon>
        <taxon>Metazoa</taxon>
        <taxon>Ecdysozoa</taxon>
        <taxon>Arthropoda</taxon>
        <taxon>Hexapoda</taxon>
        <taxon>Insecta</taxon>
        <taxon>Pterygota</taxon>
        <taxon>Neoptera</taxon>
        <taxon>Endopterygota</taxon>
        <taxon>Hymenoptera</taxon>
        <taxon>Apocrita</taxon>
        <taxon>Aculeata</taxon>
        <taxon>Apoidea</taxon>
        <taxon>Anthophila</taxon>
        <taxon>Apidae</taxon>
        <taxon>Eufriesea</taxon>
    </lineage>
</organism>
<feature type="compositionally biased region" description="Basic and acidic residues" evidence="1">
    <location>
        <begin position="12"/>
        <end position="21"/>
    </location>
</feature>
<dbReference type="EMBL" id="KQ759773">
    <property type="protein sequence ID" value="OAD62920.1"/>
    <property type="molecule type" value="Genomic_DNA"/>
</dbReference>
<keyword evidence="4" id="KW-1185">Reference proteome</keyword>
<feature type="compositionally biased region" description="Basic and acidic residues" evidence="1">
    <location>
        <begin position="248"/>
        <end position="259"/>
    </location>
</feature>
<sequence>MLEAQTKLRYSSPRDKSDQDRARHRLKNEITIYCRVLRDDLVVSVVRGEFGRCASSQDGSVFAFRDSSGFVEEDTKGDMTSCISLLTTLLVFCVLNVILMPGSVHARPPSLLSRQRRVSDQRLAEIETLLGLENVKGKVVTVPVAFGMLDPDKIGRRRRSATNNRLETLQRIMKIIVNNPELLDEEKILSLPVSEARSRAGTQGEHEDRVERARNNEAKDTKRKKKVKRKGEEEENEEEREEEEEDFEGRREGQLEYKMTHAISRP</sequence>
<evidence type="ECO:0000313" key="3">
    <source>
        <dbReference type="EMBL" id="OAD62920.1"/>
    </source>
</evidence>
<proteinExistence type="predicted"/>
<dbReference type="OrthoDB" id="6514900at2759"/>
<evidence type="ECO:0000256" key="1">
    <source>
        <dbReference type="SAM" id="MobiDB-lite"/>
    </source>
</evidence>
<feature type="compositionally biased region" description="Acidic residues" evidence="1">
    <location>
        <begin position="233"/>
        <end position="247"/>
    </location>
</feature>
<accession>A0A310SSS1</accession>
<gene>
    <name evidence="3" type="ORF">WN48_07101</name>
</gene>
<dbReference type="AlphaFoldDB" id="A0A310SSS1"/>